<accession>A0A7C4TCC3</accession>
<dbReference type="FunFam" id="3.40.50.720:FF:000084">
    <property type="entry name" value="Short-chain dehydrogenase reductase"/>
    <property type="match status" value="1"/>
</dbReference>
<dbReference type="InterPro" id="IPR002347">
    <property type="entry name" value="SDR_fam"/>
</dbReference>
<evidence type="ECO:0000313" key="3">
    <source>
        <dbReference type="EMBL" id="HGV98247.1"/>
    </source>
</evidence>
<dbReference type="PANTHER" id="PTHR42879">
    <property type="entry name" value="3-OXOACYL-(ACYL-CARRIER-PROTEIN) REDUCTASE"/>
    <property type="match status" value="1"/>
</dbReference>
<comment type="caution">
    <text evidence="3">The sequence shown here is derived from an EMBL/GenBank/DDBJ whole genome shotgun (WGS) entry which is preliminary data.</text>
</comment>
<dbReference type="PRINTS" id="PR00081">
    <property type="entry name" value="GDHRDH"/>
</dbReference>
<gene>
    <name evidence="3" type="ORF">ENV60_08130</name>
</gene>
<evidence type="ECO:0000256" key="1">
    <source>
        <dbReference type="ARBA" id="ARBA00006484"/>
    </source>
</evidence>
<dbReference type="AlphaFoldDB" id="A0A7C4TCC3"/>
<keyword evidence="2" id="KW-1133">Transmembrane helix</keyword>
<dbReference type="InterPro" id="IPR036291">
    <property type="entry name" value="NAD(P)-bd_dom_sf"/>
</dbReference>
<feature type="transmembrane region" description="Helical" evidence="2">
    <location>
        <begin position="14"/>
        <end position="31"/>
    </location>
</feature>
<keyword evidence="2" id="KW-0472">Membrane</keyword>
<sequence length="282" mass="31461">MIGKIILADKPKTITPYLILIICRFCVYLIMRIDLHKNVILVTGATGGIGSAIVELLGEYGATIAIHYYKEKERALDLAKKAGNNSKIFRADLSRPIQCVKLIKEVLNTYNRLDALVNNAGIYESSPINRDIKRWLKDWNRTININLTSVGVLCREAVKYFIKSRGGRIINIASRAAFRGEDKDHWAYGAAKGGVITLTRTIAKEYGKYNIKSFAIAPGFVKTRMINDYIKRFGVKSIIKQLALNELTTPQDVAPAVLFLVSGYMDHTTGSTIDINAGSYIR</sequence>
<dbReference type="SUPFAM" id="SSF51735">
    <property type="entry name" value="NAD(P)-binding Rossmann-fold domains"/>
    <property type="match status" value="1"/>
</dbReference>
<dbReference type="PRINTS" id="PR00080">
    <property type="entry name" value="SDRFAMILY"/>
</dbReference>
<proteinExistence type="inferred from homology"/>
<comment type="similarity">
    <text evidence="1">Belongs to the short-chain dehydrogenases/reductases (SDR) family.</text>
</comment>
<keyword evidence="2" id="KW-0812">Transmembrane</keyword>
<protein>
    <submittedName>
        <fullName evidence="3">SDR family oxidoreductase</fullName>
    </submittedName>
</protein>
<dbReference type="CDD" id="cd05233">
    <property type="entry name" value="SDR_c"/>
    <property type="match status" value="1"/>
</dbReference>
<name>A0A7C4TCC3_UNCW3</name>
<dbReference type="PANTHER" id="PTHR42879:SF2">
    <property type="entry name" value="3-OXOACYL-[ACYL-CARRIER-PROTEIN] REDUCTASE FABG"/>
    <property type="match status" value="1"/>
</dbReference>
<reference evidence="3" key="1">
    <citation type="journal article" date="2020" name="mSystems">
        <title>Genome- and Community-Level Interaction Insights into Carbon Utilization and Element Cycling Functions of Hydrothermarchaeota in Hydrothermal Sediment.</title>
        <authorList>
            <person name="Zhou Z."/>
            <person name="Liu Y."/>
            <person name="Xu W."/>
            <person name="Pan J."/>
            <person name="Luo Z.H."/>
            <person name="Li M."/>
        </authorList>
    </citation>
    <scope>NUCLEOTIDE SEQUENCE [LARGE SCALE GENOMIC DNA]</scope>
    <source>
        <strain evidence="3">SpSt-774</strain>
    </source>
</reference>
<dbReference type="Pfam" id="PF13561">
    <property type="entry name" value="adh_short_C2"/>
    <property type="match status" value="1"/>
</dbReference>
<organism evidence="3">
    <name type="scientific">candidate division WOR-3 bacterium</name>
    <dbReference type="NCBI Taxonomy" id="2052148"/>
    <lineage>
        <taxon>Bacteria</taxon>
        <taxon>Bacteria division WOR-3</taxon>
    </lineage>
</organism>
<dbReference type="EMBL" id="DTGZ01000154">
    <property type="protein sequence ID" value="HGV98247.1"/>
    <property type="molecule type" value="Genomic_DNA"/>
</dbReference>
<dbReference type="InterPro" id="IPR050259">
    <property type="entry name" value="SDR"/>
</dbReference>
<dbReference type="Gene3D" id="3.40.50.720">
    <property type="entry name" value="NAD(P)-binding Rossmann-like Domain"/>
    <property type="match status" value="1"/>
</dbReference>
<evidence type="ECO:0000256" key="2">
    <source>
        <dbReference type="SAM" id="Phobius"/>
    </source>
</evidence>